<dbReference type="AlphaFoldDB" id="A0A8H7RJ39"/>
<sequence>MITEQSEQPEQLPVPGPPSAEQRTDLTIPLHPSSPSPSPQTQEQQDVVVTLGVRKHYRNNHDPTLPHVSAGAKPRSLEHENDVIRSLPRSRHPSSQNRYVRSAYRNRVENELAQEQNEEQRLTALVYVRSHIRSFANRMLHGHSDGELIPVANWAVVHHILLLSGVDTEKETVDQFVEQLDHQPLTDSLDFARKNPIMLQEAADLLMQMDQREFDSMHKGVLPRLRAFVRAGFAGL</sequence>
<reference evidence="2 3" key="1">
    <citation type="submission" date="2020-12" db="EMBL/GenBank/DDBJ databases">
        <title>Metabolic potential, ecology and presence of endohyphal bacteria is reflected in genomic diversity of Mucoromycotina.</title>
        <authorList>
            <person name="Muszewska A."/>
            <person name="Okrasinska A."/>
            <person name="Steczkiewicz K."/>
            <person name="Drgas O."/>
            <person name="Orlowska M."/>
            <person name="Perlinska-Lenart U."/>
            <person name="Aleksandrzak-Piekarczyk T."/>
            <person name="Szatraj K."/>
            <person name="Zielenkiewicz U."/>
            <person name="Pilsyk S."/>
            <person name="Malc E."/>
            <person name="Mieczkowski P."/>
            <person name="Kruszewska J.S."/>
            <person name="Biernat P."/>
            <person name="Pawlowska J."/>
        </authorList>
    </citation>
    <scope>NUCLEOTIDE SEQUENCE [LARGE SCALE GENOMIC DNA]</scope>
    <source>
        <strain evidence="2 3">CBS 142.35</strain>
    </source>
</reference>
<comment type="caution">
    <text evidence="2">The sequence shown here is derived from an EMBL/GenBank/DDBJ whole genome shotgun (WGS) entry which is preliminary data.</text>
</comment>
<name>A0A8H7RJ39_9FUNG</name>
<protein>
    <submittedName>
        <fullName evidence="2">Uncharacterized protein</fullName>
    </submittedName>
</protein>
<accession>A0A8H7RJ39</accession>
<feature type="region of interest" description="Disordered" evidence="1">
    <location>
        <begin position="57"/>
        <end position="98"/>
    </location>
</feature>
<dbReference type="EMBL" id="JAEPRB010000839">
    <property type="protein sequence ID" value="KAG2211365.1"/>
    <property type="molecule type" value="Genomic_DNA"/>
</dbReference>
<dbReference type="Proteomes" id="UP000646827">
    <property type="component" value="Unassembled WGS sequence"/>
</dbReference>
<keyword evidence="3" id="KW-1185">Reference proteome</keyword>
<evidence type="ECO:0000256" key="1">
    <source>
        <dbReference type="SAM" id="MobiDB-lite"/>
    </source>
</evidence>
<evidence type="ECO:0000313" key="2">
    <source>
        <dbReference type="EMBL" id="KAG2211365.1"/>
    </source>
</evidence>
<organism evidence="2 3">
    <name type="scientific">Circinella minor</name>
    <dbReference type="NCBI Taxonomy" id="1195481"/>
    <lineage>
        <taxon>Eukaryota</taxon>
        <taxon>Fungi</taxon>
        <taxon>Fungi incertae sedis</taxon>
        <taxon>Mucoromycota</taxon>
        <taxon>Mucoromycotina</taxon>
        <taxon>Mucoromycetes</taxon>
        <taxon>Mucorales</taxon>
        <taxon>Lichtheimiaceae</taxon>
        <taxon>Circinella</taxon>
    </lineage>
</organism>
<proteinExistence type="predicted"/>
<feature type="region of interest" description="Disordered" evidence="1">
    <location>
        <begin position="1"/>
        <end position="45"/>
    </location>
</feature>
<gene>
    <name evidence="2" type="ORF">INT45_003117</name>
</gene>
<evidence type="ECO:0000313" key="3">
    <source>
        <dbReference type="Proteomes" id="UP000646827"/>
    </source>
</evidence>